<evidence type="ECO:0000313" key="5">
    <source>
        <dbReference type="Proteomes" id="UP000008063"/>
    </source>
</evidence>
<gene>
    <name evidence="4" type="ORF">SERLA73DRAFT_161580</name>
</gene>
<feature type="region of interest" description="Disordered" evidence="1">
    <location>
        <begin position="336"/>
        <end position="382"/>
    </location>
</feature>
<evidence type="ECO:0000313" key="4">
    <source>
        <dbReference type="EMBL" id="EGN97622.1"/>
    </source>
</evidence>
<evidence type="ECO:0000259" key="3">
    <source>
        <dbReference type="Pfam" id="PF20151"/>
    </source>
</evidence>
<feature type="transmembrane region" description="Helical" evidence="2">
    <location>
        <begin position="220"/>
        <end position="242"/>
    </location>
</feature>
<accession>F8Q361</accession>
<keyword evidence="2" id="KW-0472">Membrane</keyword>
<organism evidence="5">
    <name type="scientific">Serpula lacrymans var. lacrymans (strain S7.3)</name>
    <name type="common">Dry rot fungus</name>
    <dbReference type="NCBI Taxonomy" id="936435"/>
    <lineage>
        <taxon>Eukaryota</taxon>
        <taxon>Fungi</taxon>
        <taxon>Dikarya</taxon>
        <taxon>Basidiomycota</taxon>
        <taxon>Agaricomycotina</taxon>
        <taxon>Agaricomycetes</taxon>
        <taxon>Agaricomycetidae</taxon>
        <taxon>Boletales</taxon>
        <taxon>Coniophorineae</taxon>
        <taxon>Serpulaceae</taxon>
        <taxon>Serpula</taxon>
    </lineage>
</organism>
<dbReference type="OrthoDB" id="2662342at2759"/>
<feature type="region of interest" description="Disordered" evidence="1">
    <location>
        <begin position="258"/>
        <end position="289"/>
    </location>
</feature>
<feature type="transmembrane region" description="Helical" evidence="2">
    <location>
        <begin position="149"/>
        <end position="175"/>
    </location>
</feature>
<dbReference type="HOGENOM" id="CLU_055330_0_0_1"/>
<name>F8Q361_SERL3</name>
<keyword evidence="5" id="KW-1185">Reference proteome</keyword>
<feature type="compositionally biased region" description="Basic and acidic residues" evidence="1">
    <location>
        <begin position="347"/>
        <end position="369"/>
    </location>
</feature>
<feature type="region of interest" description="Disordered" evidence="1">
    <location>
        <begin position="399"/>
        <end position="424"/>
    </location>
</feature>
<protein>
    <recommendedName>
        <fullName evidence="3">DUF6533 domain-containing protein</fullName>
    </recommendedName>
</protein>
<keyword evidence="2" id="KW-0812">Transmembrane</keyword>
<keyword evidence="2" id="KW-1133">Transmembrane helix</keyword>
<feature type="transmembrane region" description="Helical" evidence="2">
    <location>
        <begin position="34"/>
        <end position="57"/>
    </location>
</feature>
<feature type="compositionally biased region" description="Basic and acidic residues" evidence="1">
    <location>
        <begin position="401"/>
        <end position="412"/>
    </location>
</feature>
<evidence type="ECO:0000256" key="1">
    <source>
        <dbReference type="SAM" id="MobiDB-lite"/>
    </source>
</evidence>
<dbReference type="EMBL" id="GL945482">
    <property type="protein sequence ID" value="EGN97622.1"/>
    <property type="molecule type" value="Genomic_DNA"/>
</dbReference>
<dbReference type="OMA" id="MSNTHIA"/>
<sequence>MSNTHIALLYYDYYLTFPAEVKYIWGAKFKTSTVLYVCCRYALLANVLYLLAIAHVLKELQRLVYSQRLSEYSRSSGRPRHLRSAHLGGLQSKQSGPLRARISSDGVYWVGFLRAVMNETHQGFVVSGTSPASSVRGRVHLVAISNTSLSILVCIFECTATVITIVRCMQALQMLKKNGRRPQESNIMYFMLKEGLLYFCGVFIFTFTAVVLNFEEPTGFFGSLLNALTLPISGLLSARLLLHLRAWSQRHLVSLSRDEHGLGDADGGNPHEPRTRRKGARGGYAHGHDKGQLPSFHAATVRTESDVEMDVGMDGFGGDPVGNVMRDPELSMGWGVAGPSGPGSKPEASRWREGGGEVRQVRRGEKEDGGSGGAEGVESISLRSIDADLEGVGVCDSYDSTAKREGKRRDMGEGPVHVVIPSDV</sequence>
<feature type="compositionally biased region" description="Basic and acidic residues" evidence="1">
    <location>
        <begin position="258"/>
        <end position="273"/>
    </location>
</feature>
<dbReference type="Proteomes" id="UP000008063">
    <property type="component" value="Unassembled WGS sequence"/>
</dbReference>
<dbReference type="Pfam" id="PF20151">
    <property type="entry name" value="DUF6533"/>
    <property type="match status" value="1"/>
</dbReference>
<reference evidence="5" key="1">
    <citation type="journal article" date="2011" name="Science">
        <title>The plant cell wall-decomposing machinery underlies the functional diversity of forest fungi.</title>
        <authorList>
            <person name="Eastwood D.C."/>
            <person name="Floudas D."/>
            <person name="Binder M."/>
            <person name="Majcherczyk A."/>
            <person name="Schneider P."/>
            <person name="Aerts A."/>
            <person name="Asiegbu F.O."/>
            <person name="Baker S.E."/>
            <person name="Barry K."/>
            <person name="Bendiksby M."/>
            <person name="Blumentritt M."/>
            <person name="Coutinho P.M."/>
            <person name="Cullen D."/>
            <person name="de Vries R.P."/>
            <person name="Gathman A."/>
            <person name="Goodell B."/>
            <person name="Henrissat B."/>
            <person name="Ihrmark K."/>
            <person name="Kauserud H."/>
            <person name="Kohler A."/>
            <person name="LaButti K."/>
            <person name="Lapidus A."/>
            <person name="Lavin J.L."/>
            <person name="Lee Y.-H."/>
            <person name="Lindquist E."/>
            <person name="Lilly W."/>
            <person name="Lucas S."/>
            <person name="Morin E."/>
            <person name="Murat C."/>
            <person name="Oguiza J.A."/>
            <person name="Park J."/>
            <person name="Pisabarro A.G."/>
            <person name="Riley R."/>
            <person name="Rosling A."/>
            <person name="Salamov A."/>
            <person name="Schmidt O."/>
            <person name="Schmutz J."/>
            <person name="Skrede I."/>
            <person name="Stenlid J."/>
            <person name="Wiebenga A."/>
            <person name="Xie X."/>
            <person name="Kuees U."/>
            <person name="Hibbett D.S."/>
            <person name="Hoffmeister D."/>
            <person name="Hoegberg N."/>
            <person name="Martin F."/>
            <person name="Grigoriev I.V."/>
            <person name="Watkinson S.C."/>
        </authorList>
    </citation>
    <scope>NUCLEOTIDE SEQUENCE [LARGE SCALE GENOMIC DNA]</scope>
    <source>
        <strain evidence="5">strain S7.3</strain>
    </source>
</reference>
<feature type="domain" description="DUF6533" evidence="3">
    <location>
        <begin position="6"/>
        <end position="44"/>
    </location>
</feature>
<dbReference type="AlphaFoldDB" id="F8Q361"/>
<feature type="transmembrane region" description="Helical" evidence="2">
    <location>
        <begin position="196"/>
        <end position="214"/>
    </location>
</feature>
<proteinExistence type="predicted"/>
<dbReference type="InParanoid" id="F8Q361"/>
<dbReference type="InterPro" id="IPR045340">
    <property type="entry name" value="DUF6533"/>
</dbReference>
<evidence type="ECO:0000256" key="2">
    <source>
        <dbReference type="SAM" id="Phobius"/>
    </source>
</evidence>